<evidence type="ECO:0000256" key="2">
    <source>
        <dbReference type="ARBA" id="ARBA00004496"/>
    </source>
</evidence>
<dbReference type="InterPro" id="IPR022712">
    <property type="entry name" value="Beta_Casp"/>
</dbReference>
<dbReference type="SUPFAM" id="SSF56281">
    <property type="entry name" value="Metallo-hydrolase/oxidoreductase"/>
    <property type="match status" value="1"/>
</dbReference>
<keyword evidence="6" id="KW-1185">Reference proteome</keyword>
<feature type="domain" description="Beta-Casp" evidence="5">
    <location>
        <begin position="309"/>
        <end position="442"/>
    </location>
</feature>
<accession>A0A0N5A1R5</accession>
<dbReference type="Gene3D" id="3.60.15.10">
    <property type="entry name" value="Ribonuclease Z/Hydroxyacylglutathione hydrolase-like"/>
    <property type="match status" value="1"/>
</dbReference>
<protein>
    <submittedName>
        <fullName evidence="7">Beta-Casp domain-containing protein</fullName>
    </submittedName>
</protein>
<dbReference type="SMART" id="SM01027">
    <property type="entry name" value="Beta-Casp"/>
    <property type="match status" value="1"/>
</dbReference>
<dbReference type="WBParaSite" id="PTRK_0001556400.1">
    <property type="protein sequence ID" value="PTRK_0001556400.1"/>
    <property type="gene ID" value="PTRK_0001556400"/>
</dbReference>
<organism evidence="6 7">
    <name type="scientific">Parastrongyloides trichosuri</name>
    <name type="common">Possum-specific nematode worm</name>
    <dbReference type="NCBI Taxonomy" id="131310"/>
    <lineage>
        <taxon>Eukaryota</taxon>
        <taxon>Metazoa</taxon>
        <taxon>Ecdysozoa</taxon>
        <taxon>Nematoda</taxon>
        <taxon>Chromadorea</taxon>
        <taxon>Rhabditida</taxon>
        <taxon>Tylenchina</taxon>
        <taxon>Panagrolaimomorpha</taxon>
        <taxon>Strongyloidoidea</taxon>
        <taxon>Strongyloididae</taxon>
        <taxon>Parastrongyloides</taxon>
    </lineage>
</organism>
<evidence type="ECO:0000256" key="1">
    <source>
        <dbReference type="ARBA" id="ARBA00004123"/>
    </source>
</evidence>
<evidence type="ECO:0000256" key="4">
    <source>
        <dbReference type="ARBA" id="ARBA00023242"/>
    </source>
</evidence>
<dbReference type="GO" id="GO:0034472">
    <property type="term" value="P:snRNA 3'-end processing"/>
    <property type="evidence" value="ECO:0007669"/>
    <property type="project" value="TreeGrafter"/>
</dbReference>
<dbReference type="Proteomes" id="UP000038045">
    <property type="component" value="Unplaced"/>
</dbReference>
<evidence type="ECO:0000259" key="5">
    <source>
        <dbReference type="SMART" id="SM01027"/>
    </source>
</evidence>
<dbReference type="PANTHER" id="PTHR46094">
    <property type="entry name" value="INTEGRATOR COMPLEX SUBUNIT 9"/>
    <property type="match status" value="1"/>
</dbReference>
<evidence type="ECO:0000313" key="7">
    <source>
        <dbReference type="WBParaSite" id="PTRK_0001556400.1"/>
    </source>
</evidence>
<name>A0A0N5A1R5_PARTI</name>
<proteinExistence type="predicted"/>
<sequence length="649" mass="74595">MKVKVYSWIPNQPCLYIQFDDCNILLDSGLSTSSMNLFMPLQEFTNYSPDIFPIPHVKDKTYPFVKVLEKQAFVTSKPLFHPIMPPEFVIRSLDAVLISNIESFIALPYLVRVGTFRGTIYATEAVIEFGKLVMNDMLTYYERAEKVRVNMDEDEDNEESPWRKYKFWMDFLNKPFTNPKEWRDMYSKLCIETTIARVTPIYLNSKVSINNSIEVIPTPSGFHIGSCNWVILNGNEKLSYITNSSVTRTHNQCMDLEMHSQADILLLNGINPNPHYNFNATISTIKSIVFQTLTDGGTVLFPVVSVSLLLELIINVAQVLRHAVNFRELSIVYVAPNARSTIAYASRFPEHLTSIRKSKCETPEDPFELNDLMDSNRLKVYDGFTDVLAEELKSSSIIIAGHPSLRMGDIIHFMYMFGSDPRNSIVQVEPDYPFENLFGPFQKFNIKSFVCPLDYTLCENFVNEKFFELINPKKILIPDIYNPDLALQYSKIKYNDKVEYYRYGDIMNIKCDRKFKDVLCSEATISMVNLNGDGKGNNLYSLKGYLNATDNKIVVSSEDSRRSYKPLTKTPVYGNIDIKQFLKEIDNEKIDYETKDIGEEYSSATVILTKQPNTSIHINNRIKKTRVICDDSVLKEKLIKILTKLLNTF</sequence>
<dbReference type="GO" id="GO:0032039">
    <property type="term" value="C:integrator complex"/>
    <property type="evidence" value="ECO:0007669"/>
    <property type="project" value="InterPro"/>
</dbReference>
<dbReference type="InterPro" id="IPR036866">
    <property type="entry name" value="RibonucZ/Hydroxyglut_hydro"/>
</dbReference>
<dbReference type="InterPro" id="IPR027074">
    <property type="entry name" value="Integrator_9su"/>
</dbReference>
<comment type="subcellular location">
    <subcellularLocation>
        <location evidence="2">Cytoplasm</location>
    </subcellularLocation>
    <subcellularLocation>
        <location evidence="1">Nucleus</location>
    </subcellularLocation>
</comment>
<dbReference type="STRING" id="131310.A0A0N5A1R5"/>
<dbReference type="AlphaFoldDB" id="A0A0N5A1R5"/>
<evidence type="ECO:0000256" key="3">
    <source>
        <dbReference type="ARBA" id="ARBA00022490"/>
    </source>
</evidence>
<reference evidence="7" key="1">
    <citation type="submission" date="2017-02" db="UniProtKB">
        <authorList>
            <consortium name="WormBaseParasite"/>
        </authorList>
    </citation>
    <scope>IDENTIFICATION</scope>
</reference>
<dbReference type="GO" id="GO:0005737">
    <property type="term" value="C:cytoplasm"/>
    <property type="evidence" value="ECO:0007669"/>
    <property type="project" value="UniProtKB-SubCell"/>
</dbReference>
<dbReference type="PANTHER" id="PTHR46094:SF1">
    <property type="entry name" value="INTEGRATOR COMPLEX SUBUNIT 9"/>
    <property type="match status" value="1"/>
</dbReference>
<keyword evidence="4" id="KW-0539">Nucleus</keyword>
<evidence type="ECO:0000313" key="6">
    <source>
        <dbReference type="Proteomes" id="UP000038045"/>
    </source>
</evidence>
<keyword evidence="3" id="KW-0963">Cytoplasm</keyword>